<keyword evidence="1" id="KW-0812">Transmembrane</keyword>
<gene>
    <name evidence="4" type="ORF">WA1_46780</name>
</gene>
<feature type="domain" description="Glycosyltransferase 2-like" evidence="2">
    <location>
        <begin position="317"/>
        <end position="474"/>
    </location>
</feature>
<dbReference type="Gene3D" id="3.20.20.80">
    <property type="entry name" value="Glycosidases"/>
    <property type="match status" value="1"/>
</dbReference>
<feature type="domain" description="Glycoside hydrolase family 2 catalytic" evidence="3">
    <location>
        <begin position="22"/>
        <end position="243"/>
    </location>
</feature>
<dbReference type="Pfam" id="PF00535">
    <property type="entry name" value="Glycos_transf_2"/>
    <property type="match status" value="1"/>
</dbReference>
<dbReference type="GO" id="GO:0005975">
    <property type="term" value="P:carbohydrate metabolic process"/>
    <property type="evidence" value="ECO:0007669"/>
    <property type="project" value="InterPro"/>
</dbReference>
<dbReference type="GO" id="GO:0016740">
    <property type="term" value="F:transferase activity"/>
    <property type="evidence" value="ECO:0007669"/>
    <property type="project" value="UniProtKB-KW"/>
</dbReference>
<protein>
    <submittedName>
        <fullName evidence="4">Glycosyl transferase</fullName>
    </submittedName>
</protein>
<dbReference type="InterPro" id="IPR050834">
    <property type="entry name" value="Glycosyltransf_2"/>
</dbReference>
<dbReference type="SUPFAM" id="SSF51445">
    <property type="entry name" value="(Trans)glycosidases"/>
    <property type="match status" value="1"/>
</dbReference>
<accession>A0A139WXN7</accession>
<dbReference type="AlphaFoldDB" id="A0A139WXN7"/>
<comment type="caution">
    <text evidence="4">The sequence shown here is derived from an EMBL/GenBank/DDBJ whole genome shotgun (WGS) entry which is preliminary data.</text>
</comment>
<dbReference type="InterPro" id="IPR017853">
    <property type="entry name" value="GH"/>
</dbReference>
<feature type="transmembrane region" description="Helical" evidence="1">
    <location>
        <begin position="589"/>
        <end position="611"/>
    </location>
</feature>
<dbReference type="RefSeq" id="WP_020480621.1">
    <property type="nucleotide sequence ID" value="NZ_KQ976354.1"/>
</dbReference>
<dbReference type="GO" id="GO:0004553">
    <property type="term" value="F:hydrolase activity, hydrolyzing O-glycosyl compounds"/>
    <property type="evidence" value="ECO:0007669"/>
    <property type="project" value="InterPro"/>
</dbReference>
<keyword evidence="1" id="KW-0472">Membrane</keyword>
<evidence type="ECO:0000313" key="5">
    <source>
        <dbReference type="Proteomes" id="UP000076925"/>
    </source>
</evidence>
<evidence type="ECO:0000259" key="2">
    <source>
        <dbReference type="Pfam" id="PF00535"/>
    </source>
</evidence>
<dbReference type="Pfam" id="PF02836">
    <property type="entry name" value="Glyco_hydro_2_C"/>
    <property type="match status" value="1"/>
</dbReference>
<name>A0A139WXN7_9CYAN</name>
<keyword evidence="1" id="KW-1133">Transmembrane helix</keyword>
<keyword evidence="5" id="KW-1185">Reference proteome</keyword>
<keyword evidence="4" id="KW-0808">Transferase</keyword>
<dbReference type="Proteomes" id="UP000076925">
    <property type="component" value="Unassembled WGS sequence"/>
</dbReference>
<dbReference type="STRING" id="128403.WA1_46780"/>
<dbReference type="PANTHER" id="PTHR43685:SF3">
    <property type="entry name" value="SLR2126 PROTEIN"/>
    <property type="match status" value="1"/>
</dbReference>
<dbReference type="OrthoDB" id="435926at2"/>
<proteinExistence type="predicted"/>
<feature type="transmembrane region" description="Helical" evidence="1">
    <location>
        <begin position="618"/>
        <end position="640"/>
    </location>
</feature>
<dbReference type="SUPFAM" id="SSF53448">
    <property type="entry name" value="Nucleotide-diphospho-sugar transferases"/>
    <property type="match status" value="1"/>
</dbReference>
<dbReference type="Gene3D" id="3.90.550.10">
    <property type="entry name" value="Spore Coat Polysaccharide Biosynthesis Protein SpsA, Chain A"/>
    <property type="match status" value="1"/>
</dbReference>
<dbReference type="InterPro" id="IPR006103">
    <property type="entry name" value="Glyco_hydro_2_cat"/>
</dbReference>
<feature type="transmembrane region" description="Helical" evidence="1">
    <location>
        <begin position="646"/>
        <end position="666"/>
    </location>
</feature>
<evidence type="ECO:0000259" key="3">
    <source>
        <dbReference type="Pfam" id="PF02836"/>
    </source>
</evidence>
<organism evidence="4 5">
    <name type="scientific">Scytonema hofmannii PCC 7110</name>
    <dbReference type="NCBI Taxonomy" id="128403"/>
    <lineage>
        <taxon>Bacteria</taxon>
        <taxon>Bacillati</taxon>
        <taxon>Cyanobacteriota</taxon>
        <taxon>Cyanophyceae</taxon>
        <taxon>Nostocales</taxon>
        <taxon>Scytonemataceae</taxon>
        <taxon>Scytonema</taxon>
    </lineage>
</organism>
<evidence type="ECO:0000256" key="1">
    <source>
        <dbReference type="SAM" id="Phobius"/>
    </source>
</evidence>
<dbReference type="PANTHER" id="PTHR43685">
    <property type="entry name" value="GLYCOSYLTRANSFERASE"/>
    <property type="match status" value="1"/>
</dbReference>
<dbReference type="InterPro" id="IPR001173">
    <property type="entry name" value="Glyco_trans_2-like"/>
</dbReference>
<dbReference type="InterPro" id="IPR029044">
    <property type="entry name" value="Nucleotide-diphossugar_trans"/>
</dbReference>
<sequence>MQNLTLSSSGCSPTTLAGWEAVTVKGKFFFIGEQKFFLKGVSYGPFSTGTHGKPFPEKTVVEKDFAMMAQLGVNCLRIYTVPPNWLLDLACAYGLRMLIGIPWSQHIAFLDSSTVQAEIRNCIATGVEACRNHPAAFAYLVGNEIPADIVRWHGQKPVRAFVEELMAVAKDSDPEALVSYANYPCTEYLNIDFTDFLCFNVYLHQEKDFRRYLSRLHNLAGDKPLVLSEFGVDSIREGTQAQAEILSQKLSSSFEMGAAGTIIFSWTDEWFTGGYAVQDWAFGLVDAERNKKPSFDMVQQYYTAPLPPVLPEYPKVSVVICAYNAERTMDSCLASLKNLNYPNYEVIVVNDGSTDRTLEITQRYDYVRLISQENKGLSAARNVGIAAATGEIVAFTDSDCMADPDWLTYVVAKFLSSGLAAVGGPNLSPPEDSLVPACVAVSPGVPTHVLLSDEVAEHIAGCNMAFRREVLQEICGFDPQFRVAGDDVDLCWRLQDKGYTIGFSPAAIVWHFRRNTVDAYLKQQRGYGKAEALVYFKHPYRFNLLGQPSWLGRIYGDLSSYLRFGQPVIYSGVFGRGLFQTLYEPPSSLMSFLPLTLEWNVAAAILFLSGLLSGHRPWVGAAMFIISCIWCVAGALQAGIDPRFQGARARLLVALLIYLGPLVRSVERYRWRIRRLTKVEKIQFDEL</sequence>
<evidence type="ECO:0000313" key="4">
    <source>
        <dbReference type="EMBL" id="KYC37142.1"/>
    </source>
</evidence>
<reference evidence="4 5" key="1">
    <citation type="journal article" date="2013" name="Genome Biol. Evol.">
        <title>Genomes of Stigonematalean cyanobacteria (subsection V) and the evolution of oxygenic photosynthesis from prokaryotes to plastids.</title>
        <authorList>
            <person name="Dagan T."/>
            <person name="Roettger M."/>
            <person name="Stucken K."/>
            <person name="Landan G."/>
            <person name="Koch R."/>
            <person name="Major P."/>
            <person name="Gould S.B."/>
            <person name="Goremykin V.V."/>
            <person name="Rippka R."/>
            <person name="Tandeau de Marsac N."/>
            <person name="Gugger M."/>
            <person name="Lockhart P.J."/>
            <person name="Allen J.F."/>
            <person name="Brune I."/>
            <person name="Maus I."/>
            <person name="Puhler A."/>
            <person name="Martin W.F."/>
        </authorList>
    </citation>
    <scope>NUCLEOTIDE SEQUENCE [LARGE SCALE GENOMIC DNA]</scope>
    <source>
        <strain evidence="4 5">PCC 7110</strain>
    </source>
</reference>
<dbReference type="EMBL" id="ANNX02000047">
    <property type="protein sequence ID" value="KYC37142.1"/>
    <property type="molecule type" value="Genomic_DNA"/>
</dbReference>